<feature type="compositionally biased region" description="Basic and acidic residues" evidence="1">
    <location>
        <begin position="511"/>
        <end position="524"/>
    </location>
</feature>
<proteinExistence type="predicted"/>
<feature type="compositionally biased region" description="Basic and acidic residues" evidence="1">
    <location>
        <begin position="238"/>
        <end position="256"/>
    </location>
</feature>
<feature type="region of interest" description="Disordered" evidence="1">
    <location>
        <begin position="491"/>
        <end position="549"/>
    </location>
</feature>
<dbReference type="PANTHER" id="PTHR35711">
    <property type="entry name" value="EXPRESSED PROTEIN"/>
    <property type="match status" value="1"/>
</dbReference>
<sequence>MAWFCVVLACVVFGMQGLNGYGYAVVGMQEFTQADEAQSSRVPVPFPGDPFEAIRQAYLDGIDTESDLFEDPIDTETLELPIAIAPPIPLSESTPPVLVPILCGTVHMAMCTPPAMSSGLSTSMAEVAAMFESALCKRFWSSYESSPYVSPPDLPSRKHYQGTSELVEDSEEDDDEEDEAIEESMDPDSVSEDAKDEGPTIEDEDPTTKDEDPAVEHEGLTAGVKGPGMDDEGYGLDDESHGIDDEGHSVESDGRGLEKREAITEGSGLAPEFGRPERVSVFRNLTLPMDKNPRRTLRTKGFLTELGAQVEMQGGLIHDHAEIFSQRYRFRSVEYERERVARKFGAIWRPVLTLEAWAGQTDIARVQLYGCHLLLWQGERTWIYRSPEEVHRIYEVWISNLVYITKPSSIAPPIPLSESTPPVLVPILCRTAHIAVRIPPAMSSGLSASMAGVAAIPSFAEALLKYVRDEGPTVEDEDPAVEDEDPAVEDKGLITGIDGPGMEDEGYGLDDDSRGIDDEGHSVESDGLGLEEEEEAVPRGQQQTAPVMGTTMSRPLGLGYEALRHQSRRPEKVLAFRQPTLTTWIDLEDATPAAVKTEGFLTKLGAQVEMQGGLIRDHAVRLEELPPALFERYDKEIEELFTSSRAVLGGDFLPDVPVRRMPKEKLSGMPSVMCKESTGIYGYSLLRRDSSRVPVPLPEDPYEAIRQAYLDGTDTESEPFEDPIETETPESPLTIAPPISLSESTPPVLVPILHMTARMVVRVPPAMSSSLSASMAEVHYRGTSELVEDIKKDDDEEDEEINESMDSDSVSDYAEDEGPIAEDEDPAAGDEGHTAGVEGPSMDDESYDLDDKSHGMDDESRGLDDEGHGVKSDGLGLEEDEKAVPGGQQQAASVMRTAVSTPLGLGTTAEHNGTSKVTGEGMFVTVVTSTLSSNITSNKMLLIIYLMLPVGIRIHDIADNDFCVVDISYYCLETGSAPEFERPERVSASRQPTLTTWTDPEDGMVYIDVPAYPPLAPPV</sequence>
<evidence type="ECO:0000313" key="4">
    <source>
        <dbReference type="Proteomes" id="UP001151760"/>
    </source>
</evidence>
<feature type="chain" id="PRO_5046378223" evidence="2">
    <location>
        <begin position="18"/>
        <end position="1019"/>
    </location>
</feature>
<dbReference type="EMBL" id="BQNB010018911">
    <property type="protein sequence ID" value="GJT79583.1"/>
    <property type="molecule type" value="Genomic_DNA"/>
</dbReference>
<comment type="caution">
    <text evidence="3">The sequence shown here is derived from an EMBL/GenBank/DDBJ whole genome shotgun (WGS) entry which is preliminary data.</text>
</comment>
<feature type="signal peptide" evidence="2">
    <location>
        <begin position="1"/>
        <end position="17"/>
    </location>
</feature>
<gene>
    <name evidence="3" type="ORF">Tco_1053925</name>
</gene>
<accession>A0ABQ5GXR2</accession>
<feature type="compositionally biased region" description="Polar residues" evidence="1">
    <location>
        <begin position="540"/>
        <end position="549"/>
    </location>
</feature>
<feature type="region of interest" description="Disordered" evidence="1">
    <location>
        <begin position="147"/>
        <end position="256"/>
    </location>
</feature>
<feature type="compositionally biased region" description="Basic and acidic residues" evidence="1">
    <location>
        <begin position="206"/>
        <end position="219"/>
    </location>
</feature>
<organism evidence="3 4">
    <name type="scientific">Tanacetum coccineum</name>
    <dbReference type="NCBI Taxonomy" id="301880"/>
    <lineage>
        <taxon>Eukaryota</taxon>
        <taxon>Viridiplantae</taxon>
        <taxon>Streptophyta</taxon>
        <taxon>Embryophyta</taxon>
        <taxon>Tracheophyta</taxon>
        <taxon>Spermatophyta</taxon>
        <taxon>Magnoliopsida</taxon>
        <taxon>eudicotyledons</taxon>
        <taxon>Gunneridae</taxon>
        <taxon>Pentapetalae</taxon>
        <taxon>asterids</taxon>
        <taxon>campanulids</taxon>
        <taxon>Asterales</taxon>
        <taxon>Asteraceae</taxon>
        <taxon>Asteroideae</taxon>
        <taxon>Anthemideae</taxon>
        <taxon>Anthemidinae</taxon>
        <taxon>Tanacetum</taxon>
    </lineage>
</organism>
<reference evidence="3" key="2">
    <citation type="submission" date="2022-01" db="EMBL/GenBank/DDBJ databases">
        <authorList>
            <person name="Yamashiro T."/>
            <person name="Shiraishi A."/>
            <person name="Satake H."/>
            <person name="Nakayama K."/>
        </authorList>
    </citation>
    <scope>NUCLEOTIDE SEQUENCE</scope>
</reference>
<feature type="compositionally biased region" description="Acidic residues" evidence="1">
    <location>
        <begin position="166"/>
        <end position="191"/>
    </location>
</feature>
<feature type="compositionally biased region" description="Acidic residues" evidence="1">
    <location>
        <begin position="794"/>
        <end position="806"/>
    </location>
</feature>
<feature type="region of interest" description="Disordered" evidence="1">
    <location>
        <begin position="714"/>
        <end position="740"/>
    </location>
</feature>
<evidence type="ECO:0000256" key="2">
    <source>
        <dbReference type="SAM" id="SignalP"/>
    </source>
</evidence>
<feature type="compositionally biased region" description="Acidic residues" evidence="1">
    <location>
        <begin position="714"/>
        <end position="728"/>
    </location>
</feature>
<keyword evidence="2" id="KW-0732">Signal</keyword>
<feature type="compositionally biased region" description="Acidic residues" evidence="1">
    <location>
        <begin position="501"/>
        <end position="510"/>
    </location>
</feature>
<reference evidence="3" key="1">
    <citation type="journal article" date="2022" name="Int. J. Mol. Sci.">
        <title>Draft Genome of Tanacetum Coccineum: Genomic Comparison of Closely Related Tanacetum-Family Plants.</title>
        <authorList>
            <person name="Yamashiro T."/>
            <person name="Shiraishi A."/>
            <person name="Nakayama K."/>
            <person name="Satake H."/>
        </authorList>
    </citation>
    <scope>NUCLEOTIDE SEQUENCE</scope>
</reference>
<feature type="compositionally biased region" description="Acidic residues" evidence="1">
    <location>
        <begin position="813"/>
        <end position="828"/>
    </location>
</feature>
<feature type="compositionally biased region" description="Basic and acidic residues" evidence="1">
    <location>
        <begin position="849"/>
        <end position="871"/>
    </location>
</feature>
<name>A0ABQ5GXR2_9ASTR</name>
<evidence type="ECO:0000256" key="1">
    <source>
        <dbReference type="SAM" id="MobiDB-lite"/>
    </source>
</evidence>
<dbReference type="PANTHER" id="PTHR35711:SF1">
    <property type="entry name" value="ECTODERMAL, ISOFORM F"/>
    <property type="match status" value="1"/>
</dbReference>
<evidence type="ECO:0000313" key="3">
    <source>
        <dbReference type="EMBL" id="GJT79583.1"/>
    </source>
</evidence>
<keyword evidence="4" id="KW-1185">Reference proteome</keyword>
<dbReference type="Proteomes" id="UP001151760">
    <property type="component" value="Unassembled WGS sequence"/>
</dbReference>
<protein>
    <submittedName>
        <fullName evidence="3">Uncharacterized protein</fullName>
    </submittedName>
</protein>
<feature type="region of interest" description="Disordered" evidence="1">
    <location>
        <begin position="786"/>
        <end position="875"/>
    </location>
</feature>